<reference evidence="1 2" key="1">
    <citation type="journal article" date="2011" name="BMC Genomics">
        <title>Genome sequencing reveals diversification of virulence factor content and possible host adaptation in distinct subpopulations of Salmonella enterica.</title>
        <authorList>
            <person name="den Bakker H.C."/>
            <person name="Moreno Switt A.I."/>
            <person name="Govoni G."/>
            <person name="Cummings C.A."/>
            <person name="Ranieri M.L."/>
            <person name="Degoricija L."/>
            <person name="Hoelzer K."/>
            <person name="Rodriguez-Rivera L.D."/>
            <person name="Brown S."/>
            <person name="Bolchacova E."/>
            <person name="Furtado M.R."/>
            <person name="Wiedmann M."/>
        </authorList>
    </citation>
    <scope>NUCLEOTIDE SEQUENCE [LARGE SCALE GENOMIC DNA]</scope>
    <source>
        <strain evidence="1 2">R8-2977</strain>
    </source>
</reference>
<evidence type="ECO:0000313" key="2">
    <source>
        <dbReference type="Proteomes" id="UP000004776"/>
    </source>
</evidence>
<dbReference type="AlphaFoldDB" id="G5S530"/>
<evidence type="ECO:0000313" key="1">
    <source>
        <dbReference type="EMBL" id="EHC96369.1"/>
    </source>
</evidence>
<gene>
    <name evidence="1" type="ORF">LTSEURB_6600</name>
</gene>
<organism evidence="1 2">
    <name type="scientific">Salmonella enterica subsp. enterica serovar Urbana str. R8-2977</name>
    <dbReference type="NCBI Taxonomy" id="913084"/>
    <lineage>
        <taxon>Bacteria</taxon>
        <taxon>Pseudomonadati</taxon>
        <taxon>Pseudomonadota</taxon>
        <taxon>Gammaproteobacteria</taxon>
        <taxon>Enterobacterales</taxon>
        <taxon>Enterobacteriaceae</taxon>
        <taxon>Salmonella</taxon>
    </lineage>
</organism>
<sequence>APYVADCRAGPAPVANDTHVAEVISAPQANDTTFTDEDLA</sequence>
<dbReference type="Proteomes" id="UP000004776">
    <property type="component" value="Unassembled WGS sequence"/>
</dbReference>
<accession>G5S530</accession>
<proteinExistence type="predicted"/>
<dbReference type="EMBL" id="AFCW01002412">
    <property type="protein sequence ID" value="EHC96369.1"/>
    <property type="molecule type" value="Genomic_DNA"/>
</dbReference>
<feature type="non-terminal residue" evidence="1">
    <location>
        <position position="1"/>
    </location>
</feature>
<comment type="caution">
    <text evidence="1">The sequence shown here is derived from an EMBL/GenBank/DDBJ whole genome shotgun (WGS) entry which is preliminary data.</text>
</comment>
<name>G5S530_SALET</name>
<protein>
    <submittedName>
        <fullName evidence="1">Uncharacterized protein</fullName>
    </submittedName>
</protein>